<evidence type="ECO:0000313" key="2">
    <source>
        <dbReference type="EMBL" id="MBP2386250.1"/>
    </source>
</evidence>
<comment type="caution">
    <text evidence="2">The sequence shown here is derived from an EMBL/GenBank/DDBJ whole genome shotgun (WGS) entry which is preliminary data.</text>
</comment>
<dbReference type="SUPFAM" id="SSF58113">
    <property type="entry name" value="Apolipoprotein A-I"/>
    <property type="match status" value="1"/>
</dbReference>
<dbReference type="Proteomes" id="UP001296993">
    <property type="component" value="Unassembled WGS sequence"/>
</dbReference>
<reference evidence="2 3" key="1">
    <citation type="submission" date="2021-03" db="EMBL/GenBank/DDBJ databases">
        <title>Sequencing the genomes of 1000 actinobacteria strains.</title>
        <authorList>
            <person name="Klenk H.-P."/>
        </authorList>
    </citation>
    <scope>NUCLEOTIDE SEQUENCE [LARGE SCALE GENOMIC DNA]</scope>
    <source>
        <strain evidence="2 3">DSM 15797</strain>
    </source>
</reference>
<dbReference type="Gene3D" id="1.20.120.20">
    <property type="entry name" value="Apolipoprotein"/>
    <property type="match status" value="1"/>
</dbReference>
<proteinExistence type="predicted"/>
<protein>
    <submittedName>
        <fullName evidence="2">Gas vesicle protein</fullName>
    </submittedName>
</protein>
<dbReference type="EMBL" id="JAGIOF010000001">
    <property type="protein sequence ID" value="MBP2386250.1"/>
    <property type="molecule type" value="Genomic_DNA"/>
</dbReference>
<accession>A0ABS4XCR4</accession>
<organism evidence="2 3">
    <name type="scientific">Paeniglutamicibacter kerguelensis</name>
    <dbReference type="NCBI Taxonomy" id="254788"/>
    <lineage>
        <taxon>Bacteria</taxon>
        <taxon>Bacillati</taxon>
        <taxon>Actinomycetota</taxon>
        <taxon>Actinomycetes</taxon>
        <taxon>Micrococcales</taxon>
        <taxon>Micrococcaceae</taxon>
        <taxon>Paeniglutamicibacter</taxon>
    </lineage>
</organism>
<keyword evidence="3" id="KW-1185">Reference proteome</keyword>
<sequence>MNKDPEEIRMDIEQTRVELRGDVDAIVDKVSPSSIAHRQNEKIKNSVRRAKDAVMGTTESASDHTHEALGEVGDTVREAPARVAAQTRGNPLAAGLIAFGAGLLASSLFPSSDTEQELVKNLKDKAEPVTSELADAAQHIAEDMKEPVAEATEAVKSSVQESAATLKDDTASEARHLKDQADDAAANLSEDVQRPDAGPWTTGDRI</sequence>
<feature type="region of interest" description="Disordered" evidence="1">
    <location>
        <begin position="144"/>
        <end position="206"/>
    </location>
</feature>
<dbReference type="Pfam" id="PF12277">
    <property type="entry name" value="DUF3618"/>
    <property type="match status" value="1"/>
</dbReference>
<dbReference type="RefSeq" id="WP_209997182.1">
    <property type="nucleotide sequence ID" value="NZ_BAAAJY010000023.1"/>
</dbReference>
<evidence type="ECO:0000256" key="1">
    <source>
        <dbReference type="SAM" id="MobiDB-lite"/>
    </source>
</evidence>
<evidence type="ECO:0000313" key="3">
    <source>
        <dbReference type="Proteomes" id="UP001296993"/>
    </source>
</evidence>
<name>A0ABS4XCR4_9MICC</name>
<dbReference type="InterPro" id="IPR022062">
    <property type="entry name" value="DUF3618"/>
</dbReference>
<feature type="region of interest" description="Disordered" evidence="1">
    <location>
        <begin position="35"/>
        <end position="67"/>
    </location>
</feature>
<feature type="compositionally biased region" description="Basic and acidic residues" evidence="1">
    <location>
        <begin position="166"/>
        <end position="181"/>
    </location>
</feature>
<gene>
    <name evidence="2" type="ORF">JOF47_001761</name>
</gene>
<feature type="compositionally biased region" description="Basic and acidic residues" evidence="1">
    <location>
        <begin position="38"/>
        <end position="52"/>
    </location>
</feature>